<evidence type="ECO:0000259" key="6">
    <source>
        <dbReference type="Pfam" id="PF08281"/>
    </source>
</evidence>
<dbReference type="Pfam" id="PF08281">
    <property type="entry name" value="Sigma70_r4_2"/>
    <property type="match status" value="1"/>
</dbReference>
<dbReference type="EMBL" id="LR796463">
    <property type="protein sequence ID" value="CAB4146205.1"/>
    <property type="molecule type" value="Genomic_DNA"/>
</dbReference>
<dbReference type="InterPro" id="IPR039425">
    <property type="entry name" value="RNA_pol_sigma-70-like"/>
</dbReference>
<reference evidence="9" key="1">
    <citation type="submission" date="2020-05" db="EMBL/GenBank/DDBJ databases">
        <authorList>
            <person name="Chiriac C."/>
            <person name="Salcher M."/>
            <person name="Ghai R."/>
            <person name="Kavagutti S V."/>
        </authorList>
    </citation>
    <scope>NUCLEOTIDE SEQUENCE</scope>
</reference>
<name>A0A6J5QZ44_9CAUD</name>
<protein>
    <submittedName>
        <fullName evidence="9">RNA polymerase sigma-70 like domain</fullName>
    </submittedName>
</protein>
<evidence type="ECO:0000256" key="3">
    <source>
        <dbReference type="ARBA" id="ARBA00023163"/>
    </source>
</evidence>
<dbReference type="Gene3D" id="1.10.10.10">
    <property type="entry name" value="Winged helix-like DNA-binding domain superfamily/Winged helix DNA-binding domain"/>
    <property type="match status" value="1"/>
</dbReference>
<dbReference type="EMBL" id="LR797096">
    <property type="protein sequence ID" value="CAB4186458.1"/>
    <property type="molecule type" value="Genomic_DNA"/>
</dbReference>
<evidence type="ECO:0000256" key="4">
    <source>
        <dbReference type="SAM" id="Coils"/>
    </source>
</evidence>
<keyword evidence="2" id="KW-0731">Sigma factor</keyword>
<dbReference type="InterPro" id="IPR013249">
    <property type="entry name" value="RNA_pol_sigma70_r4_t2"/>
</dbReference>
<keyword evidence="3" id="KW-0804">Transcription</keyword>
<feature type="domain" description="RNA polymerase sigma factor 70 region 4 type 2" evidence="6">
    <location>
        <begin position="1281"/>
        <end position="1330"/>
    </location>
</feature>
<evidence type="ECO:0000256" key="2">
    <source>
        <dbReference type="ARBA" id="ARBA00023082"/>
    </source>
</evidence>
<dbReference type="Gene3D" id="1.10.1740.10">
    <property type="match status" value="1"/>
</dbReference>
<feature type="region of interest" description="Disordered" evidence="5">
    <location>
        <begin position="836"/>
        <end position="870"/>
    </location>
</feature>
<organism evidence="9">
    <name type="scientific">uncultured Caudovirales phage</name>
    <dbReference type="NCBI Taxonomy" id="2100421"/>
    <lineage>
        <taxon>Viruses</taxon>
        <taxon>Duplodnaviria</taxon>
        <taxon>Heunggongvirae</taxon>
        <taxon>Uroviricota</taxon>
        <taxon>Caudoviricetes</taxon>
        <taxon>Peduoviridae</taxon>
        <taxon>Maltschvirus</taxon>
        <taxon>Maltschvirus maltsch</taxon>
    </lineage>
</organism>
<dbReference type="PANTHER" id="PTHR43133">
    <property type="entry name" value="RNA POLYMERASE ECF-TYPE SIGMA FACTO"/>
    <property type="match status" value="1"/>
</dbReference>
<dbReference type="GO" id="GO:0016987">
    <property type="term" value="F:sigma factor activity"/>
    <property type="evidence" value="ECO:0007669"/>
    <property type="project" value="UniProtKB-KW"/>
</dbReference>
<keyword evidence="1" id="KW-0805">Transcription regulation</keyword>
<sequence>MAFITEADAFRRPADPAVSPASTPAAPVKLGNFITEEEATGIPATPSMFAGVIEQAGALARRVGQDVRNISRPYGSVLFDNPMTPPQKFDTDPAANRFYRDRSVSPGSVMFTQTQQADTRAAVLKDIANAPPAPPSFIANPKKYVEGLTLGTIGQLSDMFTSIPKSVLGSAVYNYSRIYDELFTAKTRGESLKSSQALKDAWPQELNAPWSVVAKAMGPDAQYYYANNPVAFVMEHIGKGIETAAGGAASVSNVPVGDIMNLADATMGWLGVAGVKGGVARSVKGRTAQLRGALAPRAPVVPGGEGPMLLGELAPEGPAAPAAPAPGMGARVRGAVAGLREDFREAYTMGTDAVAAAAEAVAASKARIAALTPETPIDLTEPLPAAPTKAELKAQTDAVNSLVVDKAKLQEILGIATKKGPAAEAALVQNIFDRVMQPVRRVEPPGVIPREAWMVQRALPEEGTRQTPALFNPPPVQAPASLPRALEANTAAIAAGLADIKTPKAAKALTVDAAKGVILGPDGKLLSQRGSVDPSLLKVLALMGLGGVAAKQIYDWWNSPSGLSNDNARDLGLEGLGAMAMKGKGGMWNPRGIDRLAGRLADTLTGAQARFGAGNAAVMTPVEMASRPDIQWANNAVRKWFNKEAGTATDRLKDVTLPDGTRWEDATDQAFGMRPAKDYGKGGSQSAIPGLNKLREEGKVLPDEPVYDLGGDVFAKQYGHKGEAVGSMVEKLQDYMGHVGEYLRSLNLAPEKLQQYDLVRAVTETKAWDVRMAKQAEKAAVREADVALQRMKSMETVMDFPDTGMRLVKLDKPGDFAHESTVMGHSVRGYEPHGKLYHDGHPKDTPENGPHPDWTPESEKGMDKAQFNSGDPDYGLGGWEAVKSGAAEVLSLRDAKGESHVTIEIEAGKTNWATGEPHPSYPSRVLQIKGKGNAPVAERYQQQIADFLNSRSFGRVGDLQNAGIVKYGDKFITQASVIDRFADVRKAFETTDVAKALREASRKDDWTEFDQLRRQTVEIPGDSGRRSQTYDVNEVAGVLSDPAAYDLQNSPNLLDNMRTAVNQLLAAEGKPPVEIRFDGGKQRGSVKPEQLAMLAGGAAAAAYLANDTDPDKLATLAAALGAGIISPRGGKLVGLPEAKLIETFRAGGREGEAAAAQIWETTNKQLGRTIGNMNRQLDEAGIQDISQRVYEKVFKALKQSPDEPGGFRGEAKLSTFLHGVASNEVKNAFATASRRPATDSMTVDAEGMTSVPEKYMMEQNPEKYQSAEDIAANNKLAQHMQTALDKLPEDSRAIFEAIEMEGLSYQEAADRFGIPIGTVRSRVSRAKDALGQSLRQYRNQGGKIDADSLIALSALSTGVALGAYLDSDNPIRGGVLGAIGVTGFGALVKGKSGKAGAANNLEYALGLVSTQLGGISQPLLRRARDYERFVMERTDKALDAVTPFIKGVKKLPTAAADALNLALLRGYPGEIATAIQGNPALVAGYRQVRNLLDAFRAEQLSMGRFAAGVNEYFPRVVKDLEGLKEALNQPMRTHLETLLAKAEADMIKTRGRGMTDIERSLIVNRALQTSAPNAALPGFARARSVDITADLAPFYLTPTESLLRYIVGAVEDAEVAKFFGKDLASKKLANGQVATHVDNSIGNLIQSEMKAGQISPDQQLRIKSLLESRFKAGEQQMGGFLQDVRNATNLGLLGNFASAVTQIGDSVMTAYHHDLMPTLGALRMKLTGSSQITPKEFGLVNHIAEEMASTRLSGKAVQTLFKYTGFSALDQFAKGLNLQAGLIKNQKLAQTAKGQAVLAERWGQAFGTEFPQLLSDLAAKRMSEPVKSLLFSELSNAQPITKLEVPQAYLDHPNGRILYQMKTYMLKQIDVVRRDAYQEIAKGNYVKGARNLVGLATALSLANIPGDVIKDVLSGRPIRLDKIDYVENLLQNFGINHYTMGKINRETLAKGIKEFAVGTVTPPSLSMLSDLDKPEKLIKYIPGVGRPLYDREFGGNEARKWAELVQAKRAERDRLEAASPALKDERLRKAAAVKRKRDELLQTLP</sequence>
<accession>A0A6J5QZ44</accession>
<dbReference type="InterPro" id="IPR036388">
    <property type="entry name" value="WH-like_DNA-bd_sf"/>
</dbReference>
<dbReference type="GO" id="GO:0006352">
    <property type="term" value="P:DNA-templated transcription initiation"/>
    <property type="evidence" value="ECO:0007669"/>
    <property type="project" value="InterPro"/>
</dbReference>
<dbReference type="PANTHER" id="PTHR43133:SF51">
    <property type="entry name" value="RNA POLYMERASE SIGMA FACTOR"/>
    <property type="match status" value="1"/>
</dbReference>
<evidence type="ECO:0000313" key="7">
    <source>
        <dbReference type="EMBL" id="CAB4146205.1"/>
    </source>
</evidence>
<gene>
    <name evidence="9" type="ORF">UFOVP1147_5</name>
    <name evidence="7" type="ORF">UFOVP484_10</name>
    <name evidence="8" type="ORF">UFOVP808_26</name>
</gene>
<feature type="coiled-coil region" evidence="4">
    <location>
        <begin position="1998"/>
        <end position="2025"/>
    </location>
</feature>
<dbReference type="EMBL" id="LR796751">
    <property type="protein sequence ID" value="CAB4163546.1"/>
    <property type="molecule type" value="Genomic_DNA"/>
</dbReference>
<evidence type="ECO:0000256" key="1">
    <source>
        <dbReference type="ARBA" id="ARBA00023015"/>
    </source>
</evidence>
<dbReference type="SUPFAM" id="SSF88659">
    <property type="entry name" value="Sigma3 and sigma4 domains of RNA polymerase sigma factors"/>
    <property type="match status" value="1"/>
</dbReference>
<evidence type="ECO:0000313" key="8">
    <source>
        <dbReference type="EMBL" id="CAB4163546.1"/>
    </source>
</evidence>
<keyword evidence="4" id="KW-0175">Coiled coil</keyword>
<dbReference type="GO" id="GO:0003677">
    <property type="term" value="F:DNA binding"/>
    <property type="evidence" value="ECO:0007669"/>
    <property type="project" value="InterPro"/>
</dbReference>
<dbReference type="CDD" id="cd06171">
    <property type="entry name" value="Sigma70_r4"/>
    <property type="match status" value="1"/>
</dbReference>
<dbReference type="InterPro" id="IPR013324">
    <property type="entry name" value="RNA_pol_sigma_r3/r4-like"/>
</dbReference>
<evidence type="ECO:0000313" key="9">
    <source>
        <dbReference type="EMBL" id="CAB4186458.1"/>
    </source>
</evidence>
<proteinExistence type="predicted"/>
<dbReference type="InterPro" id="IPR014284">
    <property type="entry name" value="RNA_pol_sigma-70_dom"/>
</dbReference>
<dbReference type="NCBIfam" id="TIGR02937">
    <property type="entry name" value="sigma70-ECF"/>
    <property type="match status" value="1"/>
</dbReference>
<feature type="compositionally biased region" description="Basic and acidic residues" evidence="5">
    <location>
        <begin position="836"/>
        <end position="846"/>
    </location>
</feature>
<evidence type="ECO:0000256" key="5">
    <source>
        <dbReference type="SAM" id="MobiDB-lite"/>
    </source>
</evidence>